<evidence type="ECO:0000256" key="1">
    <source>
        <dbReference type="ARBA" id="ARBA00001971"/>
    </source>
</evidence>
<comment type="caution">
    <text evidence="6">The sequence shown here is derived from an EMBL/GenBank/DDBJ whole genome shotgun (WGS) entry which is preliminary data.</text>
</comment>
<dbReference type="EMBL" id="JARVKF010000330">
    <property type="protein sequence ID" value="KAK9419299.1"/>
    <property type="molecule type" value="Genomic_DNA"/>
</dbReference>
<sequence>MELIHALLAAAKYAVVMILPLSTVFRSSWQLTNGHLKALFIGSYRLAFHPLRGYPGPFIAKLTDAYGGYQVKLKRLHLKAHSDLRKYGPVYRQGPNRLVFNTVAALRALNPAKQPIDNVSRFNPVPHVLGTVDPEPHRVKRSVYGRVLSSQSLQRFEPTMRAEVDVFLRKLLQAAEAGLVNMTPLCERLASDIAVQLGFGVDLASQTESENRILIDIFLHMNTIHSVYMAWPALRALNRIVMLLNMPKLLTAGRLLKNIIKKRAAIEENAGRHDFWAIASTSHRESDSTTYNSIEKSQVWAEALFFFPAGGQTTSCALSAAFFYLSRYPLVYARLAAEIRDAFSDASLIQGGPQLLGCKYLRAVIDETLRMSPPTTVMPWREVDRHLSSKEPCVIDGHVVPGGTLVAISAYCLMHNEAYFPEPFAFRPERWLHDTDPDRLARMGEAFIPFSFGDTMCLGKTMAYMEMSLVLAKTLWYFDFKQAPGESGKLGGGGPRGWDGGLRDRVDEFQLYDAFVGEHNGPDLTFIPRKRF</sequence>
<evidence type="ECO:0000313" key="7">
    <source>
        <dbReference type="Proteomes" id="UP001408356"/>
    </source>
</evidence>
<evidence type="ECO:0000256" key="5">
    <source>
        <dbReference type="RuleBase" id="RU000461"/>
    </source>
</evidence>
<dbReference type="PRINTS" id="PR00385">
    <property type="entry name" value="P450"/>
</dbReference>
<keyword evidence="7" id="KW-1185">Reference proteome</keyword>
<dbReference type="Pfam" id="PF00067">
    <property type="entry name" value="p450"/>
    <property type="match status" value="1"/>
</dbReference>
<dbReference type="PANTHER" id="PTHR24305:SF226">
    <property type="entry name" value="CYTOCHROME P450 MONOOXYGENASE"/>
    <property type="match status" value="1"/>
</dbReference>
<keyword evidence="5" id="KW-0503">Monooxygenase</keyword>
<dbReference type="InterPro" id="IPR050121">
    <property type="entry name" value="Cytochrome_P450_monoxygenase"/>
</dbReference>
<dbReference type="Gene3D" id="1.10.630.10">
    <property type="entry name" value="Cytochrome P450"/>
    <property type="match status" value="1"/>
</dbReference>
<evidence type="ECO:0000256" key="4">
    <source>
        <dbReference type="ARBA" id="ARBA00023004"/>
    </source>
</evidence>
<gene>
    <name evidence="6" type="ORF">SUNI508_01276</name>
</gene>
<dbReference type="SUPFAM" id="SSF48264">
    <property type="entry name" value="Cytochrome P450"/>
    <property type="match status" value="1"/>
</dbReference>
<dbReference type="InterPro" id="IPR036396">
    <property type="entry name" value="Cyt_P450_sf"/>
</dbReference>
<keyword evidence="5" id="KW-0560">Oxidoreductase</keyword>
<keyword evidence="2 5" id="KW-0349">Heme</keyword>
<evidence type="ECO:0000313" key="6">
    <source>
        <dbReference type="EMBL" id="KAK9419299.1"/>
    </source>
</evidence>
<comment type="similarity">
    <text evidence="5">Belongs to the cytochrome P450 family.</text>
</comment>
<comment type="cofactor">
    <cofactor evidence="1">
        <name>heme</name>
        <dbReference type="ChEBI" id="CHEBI:30413"/>
    </cofactor>
</comment>
<keyword evidence="4 5" id="KW-0408">Iron</keyword>
<dbReference type="PRINTS" id="PR00463">
    <property type="entry name" value="EP450I"/>
</dbReference>
<dbReference type="PROSITE" id="PS00086">
    <property type="entry name" value="CYTOCHROME_P450"/>
    <property type="match status" value="1"/>
</dbReference>
<dbReference type="Proteomes" id="UP001408356">
    <property type="component" value="Unassembled WGS sequence"/>
</dbReference>
<dbReference type="InterPro" id="IPR017972">
    <property type="entry name" value="Cyt_P450_CS"/>
</dbReference>
<protein>
    <recommendedName>
        <fullName evidence="8">Cytochrome P450</fullName>
    </recommendedName>
</protein>
<dbReference type="InterPro" id="IPR002401">
    <property type="entry name" value="Cyt_P450_E_grp-I"/>
</dbReference>
<dbReference type="InterPro" id="IPR001128">
    <property type="entry name" value="Cyt_P450"/>
</dbReference>
<accession>A0ABR2UX62</accession>
<organism evidence="6 7">
    <name type="scientific">Seiridium unicorne</name>
    <dbReference type="NCBI Taxonomy" id="138068"/>
    <lineage>
        <taxon>Eukaryota</taxon>
        <taxon>Fungi</taxon>
        <taxon>Dikarya</taxon>
        <taxon>Ascomycota</taxon>
        <taxon>Pezizomycotina</taxon>
        <taxon>Sordariomycetes</taxon>
        <taxon>Xylariomycetidae</taxon>
        <taxon>Amphisphaeriales</taxon>
        <taxon>Sporocadaceae</taxon>
        <taxon>Seiridium</taxon>
    </lineage>
</organism>
<keyword evidence="3 5" id="KW-0479">Metal-binding</keyword>
<evidence type="ECO:0008006" key="8">
    <source>
        <dbReference type="Google" id="ProtNLM"/>
    </source>
</evidence>
<evidence type="ECO:0000256" key="3">
    <source>
        <dbReference type="ARBA" id="ARBA00022723"/>
    </source>
</evidence>
<evidence type="ECO:0000256" key="2">
    <source>
        <dbReference type="ARBA" id="ARBA00022617"/>
    </source>
</evidence>
<dbReference type="PANTHER" id="PTHR24305">
    <property type="entry name" value="CYTOCHROME P450"/>
    <property type="match status" value="1"/>
</dbReference>
<reference evidence="6 7" key="1">
    <citation type="journal article" date="2024" name="J. Plant Pathol.">
        <title>Sequence and assembly of the genome of Seiridium unicorne, isolate CBS 538.82, causal agent of cypress canker disease.</title>
        <authorList>
            <person name="Scali E."/>
            <person name="Rocca G.D."/>
            <person name="Danti R."/>
            <person name="Garbelotto M."/>
            <person name="Barberini S."/>
            <person name="Baroncelli R."/>
            <person name="Emiliani G."/>
        </authorList>
    </citation>
    <scope>NUCLEOTIDE SEQUENCE [LARGE SCALE GENOMIC DNA]</scope>
    <source>
        <strain evidence="6 7">BM-138-508</strain>
    </source>
</reference>
<proteinExistence type="inferred from homology"/>
<name>A0ABR2UX62_9PEZI</name>